<dbReference type="Proteomes" id="UP000886124">
    <property type="component" value="Unassembled WGS sequence"/>
</dbReference>
<evidence type="ECO:0000256" key="1">
    <source>
        <dbReference type="ARBA" id="ARBA00012105"/>
    </source>
</evidence>
<comment type="catalytic activity">
    <reaction evidence="7">
        <text>riboflavin + ATP = FMN + ADP + H(+)</text>
        <dbReference type="Rhea" id="RHEA:14357"/>
        <dbReference type="ChEBI" id="CHEBI:15378"/>
        <dbReference type="ChEBI" id="CHEBI:30616"/>
        <dbReference type="ChEBI" id="CHEBI:57986"/>
        <dbReference type="ChEBI" id="CHEBI:58210"/>
        <dbReference type="ChEBI" id="CHEBI:456216"/>
        <dbReference type="EC" id="2.7.1.26"/>
    </reaction>
</comment>
<keyword evidence="6" id="KW-0067">ATP-binding</keyword>
<dbReference type="Pfam" id="PF01687">
    <property type="entry name" value="Flavokinase"/>
    <property type="match status" value="1"/>
</dbReference>
<protein>
    <recommendedName>
        <fullName evidence="1">riboflavin kinase</fullName>
        <ecNumber evidence="1">2.7.1.26</ecNumber>
    </recommendedName>
</protein>
<comment type="caution">
    <text evidence="9">The sequence shown here is derived from an EMBL/GenBank/DDBJ whole genome shotgun (WGS) entry which is preliminary data.</text>
</comment>
<evidence type="ECO:0000256" key="6">
    <source>
        <dbReference type="ARBA" id="ARBA00022840"/>
    </source>
</evidence>
<evidence type="ECO:0000256" key="7">
    <source>
        <dbReference type="ARBA" id="ARBA00047880"/>
    </source>
</evidence>
<gene>
    <name evidence="9" type="ORF">ENJ89_06650</name>
</gene>
<keyword evidence="3" id="KW-0288">FMN</keyword>
<name>A0A7V5PPH3_CALAY</name>
<evidence type="ECO:0000256" key="3">
    <source>
        <dbReference type="ARBA" id="ARBA00022643"/>
    </source>
</evidence>
<keyword evidence="5" id="KW-0547">Nucleotide-binding</keyword>
<dbReference type="GO" id="GO:0008531">
    <property type="term" value="F:riboflavin kinase activity"/>
    <property type="evidence" value="ECO:0007669"/>
    <property type="project" value="UniProtKB-EC"/>
</dbReference>
<organism evidence="9">
    <name type="scientific">Caldithrix abyssi</name>
    <dbReference type="NCBI Taxonomy" id="187145"/>
    <lineage>
        <taxon>Bacteria</taxon>
        <taxon>Pseudomonadati</taxon>
        <taxon>Calditrichota</taxon>
        <taxon>Calditrichia</taxon>
        <taxon>Calditrichales</taxon>
        <taxon>Calditrichaceae</taxon>
        <taxon>Caldithrix</taxon>
    </lineage>
</organism>
<dbReference type="EC" id="2.7.1.26" evidence="1"/>
<proteinExistence type="predicted"/>
<evidence type="ECO:0000259" key="8">
    <source>
        <dbReference type="Pfam" id="PF01687"/>
    </source>
</evidence>
<dbReference type="InterPro" id="IPR023465">
    <property type="entry name" value="Riboflavin_kinase_dom_sf"/>
</dbReference>
<accession>A0A7V5PPH3</accession>
<dbReference type="GO" id="GO:0005524">
    <property type="term" value="F:ATP binding"/>
    <property type="evidence" value="ECO:0007669"/>
    <property type="project" value="UniProtKB-KW"/>
</dbReference>
<evidence type="ECO:0000256" key="5">
    <source>
        <dbReference type="ARBA" id="ARBA00022741"/>
    </source>
</evidence>
<dbReference type="EMBL" id="DROD01000448">
    <property type="protein sequence ID" value="HHJ52856.1"/>
    <property type="molecule type" value="Genomic_DNA"/>
</dbReference>
<reference evidence="9" key="1">
    <citation type="journal article" date="2020" name="mSystems">
        <title>Genome- and Community-Level Interaction Insights into Carbon Utilization and Element Cycling Functions of Hydrothermarchaeota in Hydrothermal Sediment.</title>
        <authorList>
            <person name="Zhou Z."/>
            <person name="Liu Y."/>
            <person name="Xu W."/>
            <person name="Pan J."/>
            <person name="Luo Z.H."/>
            <person name="Li M."/>
        </authorList>
    </citation>
    <scope>NUCLEOTIDE SEQUENCE [LARGE SCALE GENOMIC DNA]</scope>
    <source>
        <strain evidence="9">HyVt-527</strain>
    </source>
</reference>
<dbReference type="GO" id="GO:0009231">
    <property type="term" value="P:riboflavin biosynthetic process"/>
    <property type="evidence" value="ECO:0007669"/>
    <property type="project" value="InterPro"/>
</dbReference>
<evidence type="ECO:0000256" key="2">
    <source>
        <dbReference type="ARBA" id="ARBA00022630"/>
    </source>
</evidence>
<keyword evidence="2" id="KW-0285">Flavoprotein</keyword>
<keyword evidence="4" id="KW-0808">Transferase</keyword>
<feature type="non-terminal residue" evidence="9">
    <location>
        <position position="1"/>
    </location>
</feature>
<evidence type="ECO:0000313" key="9">
    <source>
        <dbReference type="EMBL" id="HHJ52856.1"/>
    </source>
</evidence>
<evidence type="ECO:0000256" key="4">
    <source>
        <dbReference type="ARBA" id="ARBA00022679"/>
    </source>
</evidence>
<sequence>KKRLRNERKFASKEELIAQLEADREKSFKL</sequence>
<dbReference type="InterPro" id="IPR015865">
    <property type="entry name" value="Riboflavin_kinase_bac/euk"/>
</dbReference>
<feature type="domain" description="Riboflavin kinase" evidence="8">
    <location>
        <begin position="2"/>
        <end position="27"/>
    </location>
</feature>
<dbReference type="AlphaFoldDB" id="A0A7V5PPH3"/>
<dbReference type="SUPFAM" id="SSF82114">
    <property type="entry name" value="Riboflavin kinase-like"/>
    <property type="match status" value="1"/>
</dbReference>